<evidence type="ECO:0000313" key="2">
    <source>
        <dbReference type="Proteomes" id="UP000777935"/>
    </source>
</evidence>
<dbReference type="RefSeq" id="WP_174140097.1">
    <property type="nucleotide sequence ID" value="NZ_JABUFE010000025.1"/>
</dbReference>
<accession>A0ABX2J119</accession>
<dbReference type="EMBL" id="JABUFE010000025">
    <property type="protein sequence ID" value="NSX56946.1"/>
    <property type="molecule type" value="Genomic_DNA"/>
</dbReference>
<organism evidence="1 2">
    <name type="scientific">Parasulfitobacter algicola</name>
    <dbReference type="NCBI Taxonomy" id="2614809"/>
    <lineage>
        <taxon>Bacteria</taxon>
        <taxon>Pseudomonadati</taxon>
        <taxon>Pseudomonadota</taxon>
        <taxon>Alphaproteobacteria</taxon>
        <taxon>Rhodobacterales</taxon>
        <taxon>Roseobacteraceae</taxon>
        <taxon>Parasulfitobacter</taxon>
    </lineage>
</organism>
<dbReference type="Proteomes" id="UP000777935">
    <property type="component" value="Unassembled WGS sequence"/>
</dbReference>
<sequence length="114" mass="12363">MEEPSRIWVSDRLTQSTKNGYNIPIFSTLQFTEGGFLEGFVSNMNGMIPYECESAFECALAENHAAVYSGRYTLSDGSIVLSEVTATGVVPDPAVNSEFALMETLSETGTSFSI</sequence>
<comment type="caution">
    <text evidence="1">The sequence shown here is derived from an EMBL/GenBank/DDBJ whole genome shotgun (WGS) entry which is preliminary data.</text>
</comment>
<name>A0ABX2J119_9RHOB</name>
<protein>
    <submittedName>
        <fullName evidence="1">Uncharacterized protein</fullName>
    </submittedName>
</protein>
<reference evidence="1 2" key="1">
    <citation type="submission" date="2020-06" db="EMBL/GenBank/DDBJ databases">
        <title>Sulfitobacter algicola sp. nov., isolated from green algae.</title>
        <authorList>
            <person name="Wang C."/>
        </authorList>
    </citation>
    <scope>NUCLEOTIDE SEQUENCE [LARGE SCALE GENOMIC DNA]</scope>
    <source>
        <strain evidence="1 2">1151</strain>
    </source>
</reference>
<proteinExistence type="predicted"/>
<keyword evidence="2" id="KW-1185">Reference proteome</keyword>
<gene>
    <name evidence="1" type="ORF">HRQ87_19380</name>
</gene>
<evidence type="ECO:0000313" key="1">
    <source>
        <dbReference type="EMBL" id="NSX56946.1"/>
    </source>
</evidence>